<dbReference type="EMBL" id="JAGYWB010000006">
    <property type="protein sequence ID" value="KAI0519965.1"/>
    <property type="molecule type" value="Genomic_DNA"/>
</dbReference>
<evidence type="ECO:0000256" key="2">
    <source>
        <dbReference type="ARBA" id="ARBA00023002"/>
    </source>
</evidence>
<organism evidence="3 4">
    <name type="scientific">Dendrobium nobile</name>
    <name type="common">Orchid</name>
    <dbReference type="NCBI Taxonomy" id="94219"/>
    <lineage>
        <taxon>Eukaryota</taxon>
        <taxon>Viridiplantae</taxon>
        <taxon>Streptophyta</taxon>
        <taxon>Embryophyta</taxon>
        <taxon>Tracheophyta</taxon>
        <taxon>Spermatophyta</taxon>
        <taxon>Magnoliopsida</taxon>
        <taxon>Liliopsida</taxon>
        <taxon>Asparagales</taxon>
        <taxon>Orchidaceae</taxon>
        <taxon>Epidendroideae</taxon>
        <taxon>Malaxideae</taxon>
        <taxon>Dendrobiinae</taxon>
        <taxon>Dendrobium</taxon>
    </lineage>
</organism>
<sequence length="317" mass="36866">MDLSAFSYQKFVQFALEETQRRTTLSPRPIQENLKCLRSKDGNATLHTLSFKAPKIRHIRSLSIEGGPSMQVLDFAAFPELKFDFPIFCANFFTTSTLSIIVLDLNPLYDATLQRDYKEKYYRSLMPLYQKYAELLPWGDKITSESLKFFSPIVIWSKINSTPQNYEVLYATFKDYFKAWLVSMELAMEAVNEMQTVCNCEAQHKYLAWRAEKDPGHPLLKRLIGENLAREMIRQFLFEGVDSLGTKTFLDYFPEYHCVDGSINQKRSIIGKAYKTRPWDAGGEFIGSKVLFTLFQHRKLDSKINVYQYLDCKYVAL</sequence>
<dbReference type="GO" id="GO:0050619">
    <property type="term" value="F:phytochromobilin:ferredoxin oxidoreductase activity"/>
    <property type="evidence" value="ECO:0007669"/>
    <property type="project" value="TreeGrafter"/>
</dbReference>
<dbReference type="GO" id="GO:0010024">
    <property type="term" value="P:phytochromobilin biosynthetic process"/>
    <property type="evidence" value="ECO:0007669"/>
    <property type="project" value="InterPro"/>
</dbReference>
<evidence type="ECO:0000256" key="1">
    <source>
        <dbReference type="ARBA" id="ARBA00006908"/>
    </source>
</evidence>
<name>A0A8T3BRW4_DENNO</name>
<dbReference type="InterPro" id="IPR009249">
    <property type="entry name" value="Ferredoxin-dep_bilin_Rdtase"/>
</dbReference>
<evidence type="ECO:0000313" key="4">
    <source>
        <dbReference type="Proteomes" id="UP000829196"/>
    </source>
</evidence>
<dbReference type="Gene3D" id="3.40.1500.20">
    <property type="match status" value="1"/>
</dbReference>
<comment type="similarity">
    <text evidence="1">Belongs to the HY2 family.</text>
</comment>
<accession>A0A8T3BRW4</accession>
<dbReference type="PANTHER" id="PTHR34557">
    <property type="entry name" value="PHYTOCHROMOBILIN:FERREDOXIN OXIDOREDUCTASE, CHLOROPLASTIC"/>
    <property type="match status" value="1"/>
</dbReference>
<dbReference type="PANTHER" id="PTHR34557:SF1">
    <property type="entry name" value="PHYTOCHROMOBILIN:FERREDOXIN OXIDOREDUCTASE, CHLOROPLASTIC"/>
    <property type="match status" value="1"/>
</dbReference>
<dbReference type="Proteomes" id="UP000829196">
    <property type="component" value="Unassembled WGS sequence"/>
</dbReference>
<proteinExistence type="inferred from homology"/>
<dbReference type="OrthoDB" id="496703at2759"/>
<protein>
    <recommendedName>
        <fullName evidence="5">Phytochromobilin:ferredoxin oxidoreductase, chloroplastic</fullName>
    </recommendedName>
</protein>
<dbReference type="SMR" id="A0A8T3BRW4"/>
<dbReference type="GO" id="GO:0050897">
    <property type="term" value="F:cobalt ion binding"/>
    <property type="evidence" value="ECO:0007669"/>
    <property type="project" value="InterPro"/>
</dbReference>
<dbReference type="AlphaFoldDB" id="A0A8T3BRW4"/>
<gene>
    <name evidence="3" type="ORF">KFK09_007428</name>
</gene>
<evidence type="ECO:0000313" key="3">
    <source>
        <dbReference type="EMBL" id="KAI0519965.1"/>
    </source>
</evidence>
<comment type="caution">
    <text evidence="3">The sequence shown here is derived from an EMBL/GenBank/DDBJ whole genome shotgun (WGS) entry which is preliminary data.</text>
</comment>
<dbReference type="Pfam" id="PF05996">
    <property type="entry name" value="Fe_bilin_red"/>
    <property type="match status" value="1"/>
</dbReference>
<evidence type="ECO:0008006" key="5">
    <source>
        <dbReference type="Google" id="ProtNLM"/>
    </source>
</evidence>
<keyword evidence="2" id="KW-0560">Oxidoreductase</keyword>
<keyword evidence="4" id="KW-1185">Reference proteome</keyword>
<reference evidence="3" key="1">
    <citation type="journal article" date="2022" name="Front. Genet.">
        <title>Chromosome-Scale Assembly of the Dendrobium nobile Genome Provides Insights Into the Molecular Mechanism of the Biosynthesis of the Medicinal Active Ingredient of Dendrobium.</title>
        <authorList>
            <person name="Xu Q."/>
            <person name="Niu S.-C."/>
            <person name="Li K.-L."/>
            <person name="Zheng P.-J."/>
            <person name="Zhang X.-J."/>
            <person name="Jia Y."/>
            <person name="Liu Y."/>
            <person name="Niu Y.-X."/>
            <person name="Yu L.-H."/>
            <person name="Chen D.-F."/>
            <person name="Zhang G.-Q."/>
        </authorList>
    </citation>
    <scope>NUCLEOTIDE SEQUENCE</scope>
    <source>
        <tissue evidence="3">Leaf</tissue>
    </source>
</reference>